<dbReference type="RefSeq" id="WP_249903555.1">
    <property type="nucleotide sequence ID" value="NZ_JAMGBA010000001.1"/>
</dbReference>
<keyword evidence="2 5" id="KW-0812">Transmembrane</keyword>
<proteinExistence type="predicted"/>
<evidence type="ECO:0008006" key="8">
    <source>
        <dbReference type="Google" id="ProtNLM"/>
    </source>
</evidence>
<feature type="transmembrane region" description="Helical" evidence="5">
    <location>
        <begin position="68"/>
        <end position="86"/>
    </location>
</feature>
<evidence type="ECO:0000256" key="3">
    <source>
        <dbReference type="ARBA" id="ARBA00022989"/>
    </source>
</evidence>
<feature type="transmembrane region" description="Helical" evidence="5">
    <location>
        <begin position="118"/>
        <end position="151"/>
    </location>
</feature>
<accession>A0ABT0RT69</accession>
<comment type="caution">
    <text evidence="6">The sequence shown here is derived from an EMBL/GenBank/DDBJ whole genome shotgun (WGS) entry which is preliminary data.</text>
</comment>
<comment type="subcellular location">
    <subcellularLocation>
        <location evidence="1">Membrane</location>
        <topology evidence="1">Multi-pass membrane protein</topology>
    </subcellularLocation>
</comment>
<dbReference type="Pfam" id="PF04140">
    <property type="entry name" value="ICMT"/>
    <property type="match status" value="1"/>
</dbReference>
<gene>
    <name evidence="6" type="ORF">LZ496_05355</name>
</gene>
<feature type="transmembrane region" description="Helical" evidence="5">
    <location>
        <begin position="42"/>
        <end position="61"/>
    </location>
</feature>
<dbReference type="Gene3D" id="1.20.120.1630">
    <property type="match status" value="1"/>
</dbReference>
<keyword evidence="4 5" id="KW-0472">Membrane</keyword>
<sequence length="162" mass="17921">MSWAAIAILCFVTVQRIAELLLSQRNTKRLLARGACEVAPEHYPFLVLLHASWLAVLWIFGPGPPIHIIPLILFILLQLGRVWVIATLGERWTTRIIILPGSPLVTTGPYRWVNHPNYLVVIGEIAVLPLVFGLPGVAIVFSLLNAAILAVRIKAENRALGR</sequence>
<evidence type="ECO:0000313" key="6">
    <source>
        <dbReference type="EMBL" id="MCL6698208.1"/>
    </source>
</evidence>
<reference evidence="6 7" key="1">
    <citation type="submission" date="2022-05" db="EMBL/GenBank/DDBJ databases">
        <authorList>
            <person name="Jo J.-H."/>
            <person name="Im W.-T."/>
        </authorList>
    </citation>
    <scope>NUCLEOTIDE SEQUENCE [LARGE SCALE GENOMIC DNA]</scope>
    <source>
        <strain evidence="6 7">NSE70-1</strain>
    </source>
</reference>
<evidence type="ECO:0000313" key="7">
    <source>
        <dbReference type="Proteomes" id="UP001203410"/>
    </source>
</evidence>
<name>A0ABT0RT69_9SPHN</name>
<organism evidence="6 7">
    <name type="scientific">Sphingomonas caseinilyticus</name>
    <dbReference type="NCBI Taxonomy" id="2908205"/>
    <lineage>
        <taxon>Bacteria</taxon>
        <taxon>Pseudomonadati</taxon>
        <taxon>Pseudomonadota</taxon>
        <taxon>Alphaproteobacteria</taxon>
        <taxon>Sphingomonadales</taxon>
        <taxon>Sphingomonadaceae</taxon>
        <taxon>Sphingomonas</taxon>
    </lineage>
</organism>
<protein>
    <recommendedName>
        <fullName evidence="8">Methyltransferase</fullName>
    </recommendedName>
</protein>
<evidence type="ECO:0000256" key="4">
    <source>
        <dbReference type="ARBA" id="ARBA00023136"/>
    </source>
</evidence>
<dbReference type="EMBL" id="JAMGBA010000001">
    <property type="protein sequence ID" value="MCL6698208.1"/>
    <property type="molecule type" value="Genomic_DNA"/>
</dbReference>
<dbReference type="InterPro" id="IPR007269">
    <property type="entry name" value="ICMT_MeTrfase"/>
</dbReference>
<evidence type="ECO:0000256" key="1">
    <source>
        <dbReference type="ARBA" id="ARBA00004141"/>
    </source>
</evidence>
<keyword evidence="7" id="KW-1185">Reference proteome</keyword>
<evidence type="ECO:0000256" key="2">
    <source>
        <dbReference type="ARBA" id="ARBA00022692"/>
    </source>
</evidence>
<evidence type="ECO:0000256" key="5">
    <source>
        <dbReference type="SAM" id="Phobius"/>
    </source>
</evidence>
<keyword evidence="3 5" id="KW-1133">Transmembrane helix</keyword>
<dbReference type="Proteomes" id="UP001203410">
    <property type="component" value="Unassembled WGS sequence"/>
</dbReference>